<evidence type="ECO:0000313" key="16">
    <source>
        <dbReference type="EMBL" id="ADE38934.1"/>
    </source>
</evidence>
<evidence type="ECO:0000256" key="9">
    <source>
        <dbReference type="ARBA" id="ARBA00022741"/>
    </source>
</evidence>
<dbReference type="PIRSF" id="PIRSF004930">
    <property type="entry name" value="Tln_factor_SUA5"/>
    <property type="match status" value="1"/>
</dbReference>
<proteinExistence type="inferred from homology"/>
<feature type="domain" description="YrdC-like" evidence="15">
    <location>
        <begin position="9"/>
        <end position="196"/>
    </location>
</feature>
<feature type="binding site" evidence="14">
    <location>
        <position position="138"/>
    </location>
    <ligand>
        <name>L-threonine</name>
        <dbReference type="ChEBI" id="CHEBI:57926"/>
    </ligand>
</feature>
<feature type="binding site" evidence="14">
    <location>
        <position position="118"/>
    </location>
    <ligand>
        <name>ATP</name>
        <dbReference type="ChEBI" id="CHEBI:30616"/>
    </ligand>
</feature>
<evidence type="ECO:0000256" key="14">
    <source>
        <dbReference type="PIRSR" id="PIRSR004930-1"/>
    </source>
</evidence>
<evidence type="ECO:0000256" key="8">
    <source>
        <dbReference type="ARBA" id="ARBA00022695"/>
    </source>
</evidence>
<evidence type="ECO:0000256" key="10">
    <source>
        <dbReference type="ARBA" id="ARBA00022840"/>
    </source>
</evidence>
<feature type="binding site" evidence="14">
    <location>
        <position position="148"/>
    </location>
    <ligand>
        <name>ATP</name>
        <dbReference type="ChEBI" id="CHEBI:30616"/>
    </ligand>
</feature>
<dbReference type="InterPro" id="IPR050156">
    <property type="entry name" value="TC-AMP_synthase_SUA5"/>
</dbReference>
<keyword evidence="9 13" id="KW-0547">Nucleotide-binding</keyword>
<evidence type="ECO:0000256" key="3">
    <source>
        <dbReference type="ARBA" id="ARBA00012584"/>
    </source>
</evidence>
<dbReference type="EC" id="2.7.7.87" evidence="3 13"/>
<feature type="binding site" evidence="14">
    <location>
        <position position="192"/>
    </location>
    <ligand>
        <name>ATP</name>
        <dbReference type="ChEBI" id="CHEBI:30616"/>
    </ligand>
</feature>
<dbReference type="GO" id="GO:0005737">
    <property type="term" value="C:cytoplasm"/>
    <property type="evidence" value="ECO:0007669"/>
    <property type="project" value="UniProtKB-SubCell"/>
</dbReference>
<dbReference type="PANTHER" id="PTHR17490">
    <property type="entry name" value="SUA5"/>
    <property type="match status" value="1"/>
</dbReference>
<dbReference type="eggNOG" id="COG0009">
    <property type="taxonomic scope" value="Bacteria"/>
</dbReference>
<feature type="binding site" evidence="14">
    <location>
        <position position="58"/>
    </location>
    <ligand>
        <name>ATP</name>
        <dbReference type="ChEBI" id="CHEBI:30616"/>
    </ligand>
</feature>
<dbReference type="GO" id="GO:0005524">
    <property type="term" value="F:ATP binding"/>
    <property type="evidence" value="ECO:0007669"/>
    <property type="project" value="UniProtKB-UniRule"/>
</dbReference>
<dbReference type="SUPFAM" id="SSF55821">
    <property type="entry name" value="YrdC/RibB"/>
    <property type="match status" value="1"/>
</dbReference>
<protein>
    <recommendedName>
        <fullName evidence="4 13">Threonylcarbamoyl-AMP synthase</fullName>
        <shortName evidence="13">TC-AMP synthase</shortName>
        <ecNumber evidence="3 13">2.7.7.87</ecNumber>
    </recommendedName>
    <alternativeName>
        <fullName evidence="11 13">L-threonylcarbamoyladenylate synthase</fullName>
    </alternativeName>
</protein>
<feature type="binding site" evidence="14">
    <location>
        <position position="31"/>
    </location>
    <ligand>
        <name>L-threonine</name>
        <dbReference type="ChEBI" id="CHEBI:57926"/>
    </ligand>
</feature>
<dbReference type="AlphaFoldDB" id="D5BRN7"/>
<dbReference type="GO" id="GO:0061710">
    <property type="term" value="F:L-threonylcarbamoyladenylate synthase"/>
    <property type="evidence" value="ECO:0007669"/>
    <property type="project" value="UniProtKB-EC"/>
</dbReference>
<dbReference type="HOGENOM" id="CLU_031397_0_2_5"/>
<evidence type="ECO:0000256" key="4">
    <source>
        <dbReference type="ARBA" id="ARBA00015492"/>
    </source>
</evidence>
<dbReference type="Gene3D" id="3.90.870.10">
    <property type="entry name" value="DHBP synthase"/>
    <property type="match status" value="1"/>
</dbReference>
<evidence type="ECO:0000256" key="5">
    <source>
        <dbReference type="ARBA" id="ARBA00022490"/>
    </source>
</evidence>
<keyword evidence="16" id="KW-0489">Methyltransferase</keyword>
<dbReference type="InterPro" id="IPR006070">
    <property type="entry name" value="Sua5-like_dom"/>
</dbReference>
<evidence type="ECO:0000259" key="15">
    <source>
        <dbReference type="PROSITE" id="PS51163"/>
    </source>
</evidence>
<organism evidence="16 17">
    <name type="scientific">Puniceispirillum marinum (strain IMCC1322)</name>
    <dbReference type="NCBI Taxonomy" id="488538"/>
    <lineage>
        <taxon>Bacteria</taxon>
        <taxon>Pseudomonadati</taxon>
        <taxon>Pseudomonadota</taxon>
        <taxon>Alphaproteobacteria</taxon>
        <taxon>Candidatus Puniceispirillales</taxon>
        <taxon>Candidatus Puniceispirillaceae</taxon>
        <taxon>Candidatus Puniceispirillum</taxon>
    </lineage>
</organism>
<dbReference type="InterPro" id="IPR038385">
    <property type="entry name" value="Sua5/YwlC_C"/>
</dbReference>
<feature type="binding site" evidence="14">
    <location>
        <position position="54"/>
    </location>
    <ligand>
        <name>ATP</name>
        <dbReference type="ChEBI" id="CHEBI:30616"/>
    </ligand>
</feature>
<comment type="catalytic activity">
    <reaction evidence="12 13">
        <text>L-threonine + hydrogencarbonate + ATP = L-threonylcarbamoyladenylate + diphosphate + H2O</text>
        <dbReference type="Rhea" id="RHEA:36407"/>
        <dbReference type="ChEBI" id="CHEBI:15377"/>
        <dbReference type="ChEBI" id="CHEBI:17544"/>
        <dbReference type="ChEBI" id="CHEBI:30616"/>
        <dbReference type="ChEBI" id="CHEBI:33019"/>
        <dbReference type="ChEBI" id="CHEBI:57926"/>
        <dbReference type="ChEBI" id="CHEBI:73682"/>
        <dbReference type="EC" id="2.7.7.87"/>
    </reaction>
</comment>
<dbReference type="NCBIfam" id="TIGR00057">
    <property type="entry name" value="L-threonylcarbamoyladenylate synthase"/>
    <property type="match status" value="1"/>
</dbReference>
<evidence type="ECO:0000256" key="11">
    <source>
        <dbReference type="ARBA" id="ARBA00029774"/>
    </source>
</evidence>
<dbReference type="InterPro" id="IPR017945">
    <property type="entry name" value="DHBP_synth_RibB-like_a/b_dom"/>
</dbReference>
<keyword evidence="5 13" id="KW-0963">Cytoplasm</keyword>
<comment type="subcellular location">
    <subcellularLocation>
        <location evidence="1 13">Cytoplasm</location>
    </subcellularLocation>
</comment>
<accession>D5BRN7</accession>
<sequence>MTECLSISENSVARAVDLLRAGQLVAFPTETVYGLGGDACNDHAVAGIFKTKGRPSFNPLISHVATIDMAFTLGKKTAIAEILAYNFWPGAMTMILDRTKDCKVSMLTTAGLDKIAVRVPSHEAATQLLSSFGGPLAAPSANPSGRISPSTVSHVIDGLGGQIDLILDGGACESGLESTIIDCSANIPVILRPGGITRDAVNDVLNQAGHRLLEQTIAGNDDKRPVSPGQLASHYAPQLGVRMNATNAEDTEIAIGFGSQMHEAPLNLSLSGNLTEAAANLFALLHKADKLGAKQNATHIAIAPIPDHELGEAINDRLRRASAPR</sequence>
<feature type="binding site" evidence="14">
    <location>
        <position position="235"/>
    </location>
    <ligand>
        <name>ATP</name>
        <dbReference type="ChEBI" id="CHEBI:30616"/>
    </ligand>
</feature>
<evidence type="ECO:0000256" key="1">
    <source>
        <dbReference type="ARBA" id="ARBA00004496"/>
    </source>
</evidence>
<dbReference type="PANTHER" id="PTHR17490:SF16">
    <property type="entry name" value="THREONYLCARBAMOYL-AMP SYNTHASE"/>
    <property type="match status" value="1"/>
</dbReference>
<evidence type="ECO:0000256" key="2">
    <source>
        <dbReference type="ARBA" id="ARBA00007663"/>
    </source>
</evidence>
<dbReference type="GO" id="GO:0032259">
    <property type="term" value="P:methylation"/>
    <property type="evidence" value="ECO:0007669"/>
    <property type="project" value="UniProtKB-KW"/>
</dbReference>
<gene>
    <name evidence="16" type="ordered locus">SAR116_0691</name>
</gene>
<dbReference type="Pfam" id="PF01300">
    <property type="entry name" value="Sua5_yciO_yrdC"/>
    <property type="match status" value="1"/>
</dbReference>
<dbReference type="EMBL" id="CP001751">
    <property type="protein sequence ID" value="ADE38934.1"/>
    <property type="molecule type" value="Genomic_DNA"/>
</dbReference>
<comment type="function">
    <text evidence="13">Required for the formation of a threonylcarbamoyl group on adenosine at position 37 (t(6)A37) in tRNAs that read codons beginning with adenine.</text>
</comment>
<keyword evidence="17" id="KW-1185">Reference proteome</keyword>
<dbReference type="Proteomes" id="UP000007460">
    <property type="component" value="Chromosome"/>
</dbReference>
<keyword evidence="7 13" id="KW-0819">tRNA processing</keyword>
<dbReference type="InterPro" id="IPR005145">
    <property type="entry name" value="Sua5_C"/>
</dbReference>
<feature type="binding site" evidence="14">
    <location>
        <position position="63"/>
    </location>
    <ligand>
        <name>ATP</name>
        <dbReference type="ChEBI" id="CHEBI:30616"/>
    </ligand>
</feature>
<dbReference type="GO" id="GO:0000049">
    <property type="term" value="F:tRNA binding"/>
    <property type="evidence" value="ECO:0007669"/>
    <property type="project" value="TreeGrafter"/>
</dbReference>
<dbReference type="PROSITE" id="PS51163">
    <property type="entry name" value="YRDC"/>
    <property type="match status" value="1"/>
</dbReference>
<feature type="binding site" evidence="14">
    <location>
        <position position="178"/>
    </location>
    <ligand>
        <name>L-threonine</name>
        <dbReference type="ChEBI" id="CHEBI:57926"/>
    </ligand>
</feature>
<keyword evidence="10 13" id="KW-0067">ATP-binding</keyword>
<name>D5BRN7_PUNMI</name>
<evidence type="ECO:0000256" key="6">
    <source>
        <dbReference type="ARBA" id="ARBA00022679"/>
    </source>
</evidence>
<dbReference type="Pfam" id="PF03481">
    <property type="entry name" value="Sua5_C"/>
    <property type="match status" value="1"/>
</dbReference>
<dbReference type="OrthoDB" id="9814580at2"/>
<evidence type="ECO:0000256" key="7">
    <source>
        <dbReference type="ARBA" id="ARBA00022694"/>
    </source>
</evidence>
<evidence type="ECO:0000256" key="12">
    <source>
        <dbReference type="ARBA" id="ARBA00048366"/>
    </source>
</evidence>
<dbReference type="RefSeq" id="WP_013045563.1">
    <property type="nucleotide sequence ID" value="NC_014010.1"/>
</dbReference>
<dbReference type="InterPro" id="IPR010923">
    <property type="entry name" value="T(6)A37_SUA5"/>
</dbReference>
<evidence type="ECO:0000313" key="17">
    <source>
        <dbReference type="Proteomes" id="UP000007460"/>
    </source>
</evidence>
<dbReference type="GO" id="GO:0006450">
    <property type="term" value="P:regulation of translational fidelity"/>
    <property type="evidence" value="ECO:0007669"/>
    <property type="project" value="TreeGrafter"/>
</dbReference>
<dbReference type="KEGG" id="apb:SAR116_0691"/>
<keyword evidence="8 13" id="KW-0548">Nucleotidyltransferase</keyword>
<dbReference type="GO" id="GO:0003725">
    <property type="term" value="F:double-stranded RNA binding"/>
    <property type="evidence" value="ECO:0007669"/>
    <property type="project" value="UniProtKB-UniRule"/>
</dbReference>
<dbReference type="GO" id="GO:0008033">
    <property type="term" value="P:tRNA processing"/>
    <property type="evidence" value="ECO:0007669"/>
    <property type="project" value="UniProtKB-KW"/>
</dbReference>
<reference evidence="16 17" key="1">
    <citation type="journal article" date="2010" name="J. Bacteriol.">
        <title>Complete genome sequence of "Candidatus Puniceispirillum marinum" IMCC1322, a representative of the SAR116 clade in the Alphaproteobacteria.</title>
        <authorList>
            <person name="Oh H.M."/>
            <person name="Kwon K.K."/>
            <person name="Kang I."/>
            <person name="Kang S.G."/>
            <person name="Lee J.H."/>
            <person name="Kim S.J."/>
            <person name="Cho J.C."/>
        </authorList>
    </citation>
    <scope>NUCLEOTIDE SEQUENCE [LARGE SCALE GENOMIC DNA]</scope>
    <source>
        <strain evidence="16 17">IMCC1322</strain>
    </source>
</reference>
<dbReference type="STRING" id="488538.SAR116_0691"/>
<feature type="binding site" evidence="14">
    <location>
        <position position="140"/>
    </location>
    <ligand>
        <name>ATP</name>
        <dbReference type="ChEBI" id="CHEBI:30616"/>
    </ligand>
</feature>
<dbReference type="Gene3D" id="3.40.50.11030">
    <property type="entry name" value="Threonylcarbamoyl-AMP synthase, C-terminal domain"/>
    <property type="match status" value="1"/>
</dbReference>
<comment type="similarity">
    <text evidence="2 13">Belongs to the SUA5 family.</text>
</comment>
<evidence type="ECO:0000256" key="13">
    <source>
        <dbReference type="PIRNR" id="PIRNR004930"/>
    </source>
</evidence>
<keyword evidence="6 13" id="KW-0808">Transferase</keyword>
<dbReference type="GO" id="GO:0008168">
    <property type="term" value="F:methyltransferase activity"/>
    <property type="evidence" value="ECO:0007669"/>
    <property type="project" value="UniProtKB-KW"/>
</dbReference>